<dbReference type="PANTHER" id="PTHR11773:SF1">
    <property type="entry name" value="GLYCINE DEHYDROGENASE (DECARBOXYLATING), MITOCHONDRIAL"/>
    <property type="match status" value="1"/>
</dbReference>
<accession>A0A7S8HB45</accession>
<dbReference type="PANTHER" id="PTHR11773">
    <property type="entry name" value="GLYCINE DEHYDROGENASE, DECARBOXYLATING"/>
    <property type="match status" value="1"/>
</dbReference>
<dbReference type="GO" id="GO:0005960">
    <property type="term" value="C:glycine cleavage complex"/>
    <property type="evidence" value="ECO:0007669"/>
    <property type="project" value="TreeGrafter"/>
</dbReference>
<dbReference type="Pfam" id="PF00266">
    <property type="entry name" value="Aminotran_5"/>
    <property type="match status" value="1"/>
</dbReference>
<evidence type="ECO:0000256" key="4">
    <source>
        <dbReference type="ARBA" id="ARBA00023002"/>
    </source>
</evidence>
<dbReference type="InterPro" id="IPR020581">
    <property type="entry name" value="GDC_P"/>
</dbReference>
<feature type="region of interest" description="Disordered" evidence="6">
    <location>
        <begin position="1"/>
        <end position="20"/>
    </location>
</feature>
<keyword evidence="4 9" id="KW-0560">Oxidoreductase</keyword>
<feature type="domain" description="Glycine dehydrogenase C-terminal" evidence="8">
    <location>
        <begin position="378"/>
        <end position="478"/>
    </location>
</feature>
<evidence type="ECO:0000313" key="9">
    <source>
        <dbReference type="EMBL" id="QPC42119.1"/>
    </source>
</evidence>
<dbReference type="GO" id="GO:0005829">
    <property type="term" value="C:cytosol"/>
    <property type="evidence" value="ECO:0007669"/>
    <property type="project" value="TreeGrafter"/>
</dbReference>
<evidence type="ECO:0000256" key="5">
    <source>
        <dbReference type="ARBA" id="ARBA00049026"/>
    </source>
</evidence>
<comment type="catalytic activity">
    <reaction evidence="5">
        <text>N(6)-[(R)-lipoyl]-L-lysyl-[glycine-cleavage complex H protein] + glycine + H(+) = N(6)-[(R)-S(8)-aminomethyldihydrolipoyl]-L-lysyl-[glycine-cleavage complex H protein] + CO2</text>
        <dbReference type="Rhea" id="RHEA:24304"/>
        <dbReference type="Rhea" id="RHEA-COMP:10494"/>
        <dbReference type="Rhea" id="RHEA-COMP:10495"/>
        <dbReference type="ChEBI" id="CHEBI:15378"/>
        <dbReference type="ChEBI" id="CHEBI:16526"/>
        <dbReference type="ChEBI" id="CHEBI:57305"/>
        <dbReference type="ChEBI" id="CHEBI:83099"/>
        <dbReference type="ChEBI" id="CHEBI:83143"/>
        <dbReference type="EC" id="1.4.4.2"/>
    </reaction>
</comment>
<keyword evidence="10" id="KW-1185">Reference proteome</keyword>
<dbReference type="KEGG" id="kmn:HW532_05030"/>
<dbReference type="InterPro" id="IPR000192">
    <property type="entry name" value="Aminotrans_V_dom"/>
</dbReference>
<dbReference type="AlphaFoldDB" id="A0A7S8HB45"/>
<evidence type="ECO:0000256" key="1">
    <source>
        <dbReference type="ARBA" id="ARBA00003788"/>
    </source>
</evidence>
<proteinExistence type="predicted"/>
<dbReference type="InterPro" id="IPR015422">
    <property type="entry name" value="PyrdxlP-dep_Trfase_small"/>
</dbReference>
<dbReference type="InterPro" id="IPR015424">
    <property type="entry name" value="PyrdxlP-dep_Trfase"/>
</dbReference>
<dbReference type="Proteomes" id="UP000593594">
    <property type="component" value="Chromosome"/>
</dbReference>
<dbReference type="InterPro" id="IPR049316">
    <property type="entry name" value="GDC-P_C"/>
</dbReference>
<evidence type="ECO:0000256" key="2">
    <source>
        <dbReference type="ARBA" id="ARBA00012134"/>
    </source>
</evidence>
<evidence type="ECO:0000259" key="8">
    <source>
        <dbReference type="Pfam" id="PF21478"/>
    </source>
</evidence>
<dbReference type="Gene3D" id="3.40.640.10">
    <property type="entry name" value="Type I PLP-dependent aspartate aminotransferase-like (Major domain)"/>
    <property type="match status" value="1"/>
</dbReference>
<dbReference type="NCBIfam" id="NF003346">
    <property type="entry name" value="PRK04366.1"/>
    <property type="match status" value="1"/>
</dbReference>
<feature type="domain" description="Aminotransferase class V" evidence="7">
    <location>
        <begin position="181"/>
        <end position="301"/>
    </location>
</feature>
<dbReference type="EMBL" id="CP058214">
    <property type="protein sequence ID" value="QPC42119.1"/>
    <property type="molecule type" value="Genomic_DNA"/>
</dbReference>
<name>A0A7S8HB45_9HYPH</name>
<dbReference type="GO" id="GO:0030170">
    <property type="term" value="F:pyridoxal phosphate binding"/>
    <property type="evidence" value="ECO:0007669"/>
    <property type="project" value="TreeGrafter"/>
</dbReference>
<protein>
    <recommendedName>
        <fullName evidence="2">glycine dehydrogenase (aminomethyl-transferring)</fullName>
        <ecNumber evidence="2">1.4.4.2</ecNumber>
    </recommendedName>
</protein>
<dbReference type="Gene3D" id="6.20.440.10">
    <property type="match status" value="1"/>
</dbReference>
<dbReference type="FunFam" id="3.40.640.10:FF:000224">
    <property type="entry name" value="Probable glycine dehydrogenase (decarboxylating) subunit 2"/>
    <property type="match status" value="1"/>
</dbReference>
<dbReference type="EC" id="1.4.4.2" evidence="2"/>
<evidence type="ECO:0000259" key="7">
    <source>
        <dbReference type="Pfam" id="PF00266"/>
    </source>
</evidence>
<dbReference type="InterPro" id="IPR015421">
    <property type="entry name" value="PyrdxlP-dep_Trfase_major"/>
</dbReference>
<evidence type="ECO:0000313" key="10">
    <source>
        <dbReference type="Proteomes" id="UP000593594"/>
    </source>
</evidence>
<dbReference type="RefSeq" id="WP_213163351.1">
    <property type="nucleotide sequence ID" value="NZ_CP058214.1"/>
</dbReference>
<dbReference type="Pfam" id="PF21478">
    <property type="entry name" value="GcvP2_C"/>
    <property type="match status" value="1"/>
</dbReference>
<dbReference type="GO" id="GO:0016594">
    <property type="term" value="F:glycine binding"/>
    <property type="evidence" value="ECO:0007669"/>
    <property type="project" value="TreeGrafter"/>
</dbReference>
<evidence type="ECO:0000256" key="6">
    <source>
        <dbReference type="SAM" id="MobiDB-lite"/>
    </source>
</evidence>
<comment type="function">
    <text evidence="1">The glycine cleavage system catalyzes the degradation of glycine. The P protein binds the alpha-amino group of glycine through its pyridoxal phosphate cofactor; CO(2) is released and the remaining methylamine moiety is then transferred to the lipoamide cofactor of the H protein.</text>
</comment>
<dbReference type="GO" id="GO:0019464">
    <property type="term" value="P:glycine decarboxylation via glycine cleavage system"/>
    <property type="evidence" value="ECO:0007669"/>
    <property type="project" value="TreeGrafter"/>
</dbReference>
<sequence>MMNREGRATAPTAQDSEGAVATFTGNRGLDIEEPLIFEVGSTEVTGVDIDLPEAPENRLGTLAREQGIGLPGLSEPEAMRHYVRLSRKNYAIDLGIYPLGSCTMKHNPRLNEKAVRLAGFGDIHPLQPESTVQGALELIDTLAHWLKTLTGLPAVAMSPKAGAHGELCGMMAIRAALEARGEPRSIVLVPESAHGTNPATAAYLGYKVVSVPAREDGTVDPEAVKERLSEDVAAIMLTNPNTCGLFEPDVREIAEAVHEVGAYFYCDGANFNAIMGRTRPGDLGVDAMHINLHKTFSTPHGGGGPGAGPVVLSEALAPFAPLPFVVHDEDGFRLVESLDDDAAGEAFGRMTAFHGQMGMFVRALAYMMSHGADGLRQAAEDAVLNANYVRACLKDTFSLPYNHDRPCMHEVLFDDSFLKGTGVSTLDFAKAMIDEGFHPMTVYFPLVVHGAMLIEPTESESKASLDQFVATLRRLADAARDGNTERFTGAPRYTPVGRLDETRAARHPILRWTPEQNASQAAE</sequence>
<dbReference type="SUPFAM" id="SSF53383">
    <property type="entry name" value="PLP-dependent transferases"/>
    <property type="match status" value="1"/>
</dbReference>
<organism evidence="9 10">
    <name type="scientific">Kaustia mangrovi</name>
    <dbReference type="NCBI Taxonomy" id="2593653"/>
    <lineage>
        <taxon>Bacteria</taxon>
        <taxon>Pseudomonadati</taxon>
        <taxon>Pseudomonadota</taxon>
        <taxon>Alphaproteobacteria</taxon>
        <taxon>Hyphomicrobiales</taxon>
        <taxon>Parvibaculaceae</taxon>
        <taxon>Kaustia</taxon>
    </lineage>
</organism>
<keyword evidence="3" id="KW-0663">Pyridoxal phosphate</keyword>
<reference evidence="9 10" key="1">
    <citation type="submission" date="2020-06" db="EMBL/GenBank/DDBJ databases">
        <title>Genome sequence of 2 isolates from Red Sea Mangroves.</title>
        <authorList>
            <person name="Sefrji F."/>
            <person name="Michoud G."/>
            <person name="Merlino G."/>
            <person name="Daffonchio D."/>
        </authorList>
    </citation>
    <scope>NUCLEOTIDE SEQUENCE [LARGE SCALE GENOMIC DNA]</scope>
    <source>
        <strain evidence="9 10">R1DC25</strain>
    </source>
</reference>
<evidence type="ECO:0000256" key="3">
    <source>
        <dbReference type="ARBA" id="ARBA00022898"/>
    </source>
</evidence>
<gene>
    <name evidence="9" type="primary">gcvPB</name>
    <name evidence="9" type="ORF">HW532_05030</name>
</gene>
<dbReference type="GO" id="GO:0004375">
    <property type="term" value="F:glycine dehydrogenase (decarboxylating) activity"/>
    <property type="evidence" value="ECO:0007669"/>
    <property type="project" value="UniProtKB-EC"/>
</dbReference>
<dbReference type="Gene3D" id="3.90.1150.10">
    <property type="entry name" value="Aspartate Aminotransferase, domain 1"/>
    <property type="match status" value="1"/>
</dbReference>